<dbReference type="InterPro" id="IPR004846">
    <property type="entry name" value="T2SS/T3SS_dom"/>
</dbReference>
<reference evidence="4 5" key="1">
    <citation type="submission" date="2019-12" db="EMBL/GenBank/DDBJ databases">
        <title>Novel species isolated from a subtropical stream in China.</title>
        <authorList>
            <person name="Lu H."/>
        </authorList>
    </citation>
    <scope>NUCLEOTIDE SEQUENCE [LARGE SCALE GENOMIC DNA]</scope>
    <source>
        <strain evidence="4 5">CY42W</strain>
    </source>
</reference>
<dbReference type="InterPro" id="IPR001775">
    <property type="entry name" value="GspD/PilQ"/>
</dbReference>
<dbReference type="PRINTS" id="PR00811">
    <property type="entry name" value="BCTERIALGSPD"/>
</dbReference>
<feature type="domain" description="Type II/III secretion system secretin-like" evidence="3">
    <location>
        <begin position="99"/>
        <end position="267"/>
    </location>
</feature>
<organism evidence="4 5">
    <name type="scientific">Duganella levis</name>
    <dbReference type="NCBI Taxonomy" id="2692169"/>
    <lineage>
        <taxon>Bacteria</taxon>
        <taxon>Pseudomonadati</taxon>
        <taxon>Pseudomonadota</taxon>
        <taxon>Betaproteobacteria</taxon>
        <taxon>Burkholderiales</taxon>
        <taxon>Oxalobacteraceae</taxon>
        <taxon>Telluria group</taxon>
        <taxon>Duganella</taxon>
    </lineage>
</organism>
<feature type="compositionally biased region" description="Low complexity" evidence="2">
    <location>
        <begin position="298"/>
        <end position="310"/>
    </location>
</feature>
<comment type="similarity">
    <text evidence="1">Belongs to the bacterial secretin family.</text>
</comment>
<dbReference type="PANTHER" id="PTHR30332">
    <property type="entry name" value="PROBABLE GENERAL SECRETION PATHWAY PROTEIN D"/>
    <property type="match status" value="1"/>
</dbReference>
<evidence type="ECO:0000259" key="3">
    <source>
        <dbReference type="Pfam" id="PF00263"/>
    </source>
</evidence>
<dbReference type="Proteomes" id="UP000642144">
    <property type="component" value="Unassembled WGS sequence"/>
</dbReference>
<comment type="caution">
    <text evidence="4">The sequence shown here is derived from an EMBL/GenBank/DDBJ whole genome shotgun (WGS) entry which is preliminary data.</text>
</comment>
<keyword evidence="5" id="KW-1185">Reference proteome</keyword>
<proteinExistence type="inferred from homology"/>
<protein>
    <submittedName>
        <fullName evidence="4">Type II and III secretion system protein family protein</fullName>
    </submittedName>
</protein>
<evidence type="ECO:0000256" key="1">
    <source>
        <dbReference type="RuleBase" id="RU004003"/>
    </source>
</evidence>
<dbReference type="Pfam" id="PF00263">
    <property type="entry name" value="Secretin"/>
    <property type="match status" value="1"/>
</dbReference>
<gene>
    <name evidence="4" type="ORF">GTP69_30510</name>
</gene>
<dbReference type="PANTHER" id="PTHR30332:SF17">
    <property type="entry name" value="TYPE IV PILIATION SYSTEM PROTEIN DR_0774-RELATED"/>
    <property type="match status" value="1"/>
</dbReference>
<evidence type="ECO:0000313" key="4">
    <source>
        <dbReference type="EMBL" id="MYN30742.1"/>
    </source>
</evidence>
<sequence length="310" mass="32346">AAGAAPAAGVDPLAAQGQGQAAGRVINMLSVAAPQQVMLEVRIAEISKTLVDQLGASVGLVGSSGSWTYTLLSNLLSGNPNKLDAFNTKNGKFATLDAQKNDGLVKILAEPTVMAISGQEASFLAGGKIFIPVSQDTTSGVPRTTLEEKEFGVAVKFTPTVLENGRINLRVAPEVSELNREGIGITASGTTATAVLPSFTTRRASTTVQLYDGQSFAIGGLIKNNVTTNIKAFPGLGEIPVLGALFRSSDFQSDRTELVFIVTPHLARPLPPDHKLPTDDYTPPSRSDFFLRGKMEGSAAPATPSATPAQ</sequence>
<feature type="region of interest" description="Disordered" evidence="2">
    <location>
        <begin position="271"/>
        <end position="310"/>
    </location>
</feature>
<evidence type="ECO:0000256" key="2">
    <source>
        <dbReference type="SAM" id="MobiDB-lite"/>
    </source>
</evidence>
<dbReference type="EMBL" id="WWCT01000062">
    <property type="protein sequence ID" value="MYN30742.1"/>
    <property type="molecule type" value="Genomic_DNA"/>
</dbReference>
<dbReference type="InterPro" id="IPR050810">
    <property type="entry name" value="Bact_Secretion_Sys_Channel"/>
</dbReference>
<accession>A0ABW9W9G2</accession>
<dbReference type="RefSeq" id="WP_161058375.1">
    <property type="nucleotide sequence ID" value="NZ_WWCT01000062.1"/>
</dbReference>
<evidence type="ECO:0000313" key="5">
    <source>
        <dbReference type="Proteomes" id="UP000642144"/>
    </source>
</evidence>
<feature type="non-terminal residue" evidence="4">
    <location>
        <position position="1"/>
    </location>
</feature>
<name>A0ABW9W9G2_9BURK</name>